<dbReference type="CDD" id="cd00093">
    <property type="entry name" value="HTH_XRE"/>
    <property type="match status" value="1"/>
</dbReference>
<dbReference type="PANTHER" id="PTHR46558">
    <property type="entry name" value="TRACRIPTIONAL REGULATORY PROTEIN-RELATED-RELATED"/>
    <property type="match status" value="1"/>
</dbReference>
<dbReference type="AlphaFoldDB" id="A0A328UK42"/>
<evidence type="ECO:0000313" key="4">
    <source>
        <dbReference type="Proteomes" id="UP000249377"/>
    </source>
</evidence>
<gene>
    <name evidence="3" type="ORF">DPQ25_06435</name>
</gene>
<keyword evidence="1" id="KW-0238">DNA-binding</keyword>
<comment type="caution">
    <text evidence="3">The sequence shown here is derived from an EMBL/GenBank/DDBJ whole genome shotgun (WGS) entry which is preliminary data.</text>
</comment>
<dbReference type="GO" id="GO:0003677">
    <property type="term" value="F:DNA binding"/>
    <property type="evidence" value="ECO:0007669"/>
    <property type="project" value="UniProtKB-KW"/>
</dbReference>
<dbReference type="Gene3D" id="1.10.260.40">
    <property type="entry name" value="lambda repressor-like DNA-binding domains"/>
    <property type="match status" value="1"/>
</dbReference>
<keyword evidence="4" id="KW-1185">Reference proteome</keyword>
<evidence type="ECO:0000256" key="1">
    <source>
        <dbReference type="ARBA" id="ARBA00023125"/>
    </source>
</evidence>
<dbReference type="PANTHER" id="PTHR46558:SF11">
    <property type="entry name" value="HTH-TYPE TRANSCRIPTIONAL REGULATOR XRE"/>
    <property type="match status" value="1"/>
</dbReference>
<sequence length="290" mass="31693">MIPFCALAILRLPVQGGAGEMHRQARARSKLVNWEAVLMFDVQIVGRKIGKLRKKCNLTQMELADRMGVSYQAVSNWERGSSMPDISKLPELAGIFGVSVDSLLAGNSGEEMIQHVLSGDVEDYIQRSAAPLEEIAEVAPLLKPSQVEEIVDNLVNTAGWTNETAGEGPKKKINVEVLEELAPFLDQDQLAELVGWVEAGTVTMEIVAELAPFLNKENLNRLLELASKDEEIAGEILEDLAPFLDQGQLGELVGRVEAGSASLETVAELAPFLNKENLGRLLRLAINREE</sequence>
<dbReference type="Pfam" id="PF01381">
    <property type="entry name" value="HTH_3"/>
    <property type="match status" value="1"/>
</dbReference>
<dbReference type="PROSITE" id="PS50943">
    <property type="entry name" value="HTH_CROC1"/>
    <property type="match status" value="1"/>
</dbReference>
<accession>A0A328UK42</accession>
<organism evidence="3 4">
    <name type="scientific">Hydrogeniiclostridium mannosilyticum</name>
    <dbReference type="NCBI Taxonomy" id="2764322"/>
    <lineage>
        <taxon>Bacteria</taxon>
        <taxon>Bacillati</taxon>
        <taxon>Bacillota</taxon>
        <taxon>Clostridia</taxon>
        <taxon>Eubacteriales</taxon>
        <taxon>Acutalibacteraceae</taxon>
        <taxon>Hydrogeniiclostridium</taxon>
    </lineage>
</organism>
<reference evidence="3 4" key="1">
    <citation type="submission" date="2018-06" db="EMBL/GenBank/DDBJ databases">
        <title>Noncontiguous genome sequence of Ruminococcaceae bacterium ASD2818.</title>
        <authorList>
            <person name="Chaplin A.V."/>
            <person name="Sokolova S.R."/>
            <person name="Kochetkova T.O."/>
            <person name="Goltsov A.Y."/>
            <person name="Trofimov D.Y."/>
            <person name="Efimov B.A."/>
        </authorList>
    </citation>
    <scope>NUCLEOTIDE SEQUENCE [LARGE SCALE GENOMIC DNA]</scope>
    <source>
        <strain evidence="3 4">ASD2818</strain>
    </source>
</reference>
<name>A0A328UK42_9FIRM</name>
<dbReference type="SMART" id="SM00530">
    <property type="entry name" value="HTH_XRE"/>
    <property type="match status" value="1"/>
</dbReference>
<dbReference type="InterPro" id="IPR010982">
    <property type="entry name" value="Lambda_DNA-bd_dom_sf"/>
</dbReference>
<dbReference type="InterPro" id="IPR001387">
    <property type="entry name" value="Cro/C1-type_HTH"/>
</dbReference>
<dbReference type="Proteomes" id="UP000249377">
    <property type="component" value="Unassembled WGS sequence"/>
</dbReference>
<evidence type="ECO:0000313" key="3">
    <source>
        <dbReference type="EMBL" id="RAQ29913.1"/>
    </source>
</evidence>
<dbReference type="EMBL" id="QLYR01000002">
    <property type="protein sequence ID" value="RAQ29913.1"/>
    <property type="molecule type" value="Genomic_DNA"/>
</dbReference>
<feature type="domain" description="HTH cro/C1-type" evidence="2">
    <location>
        <begin position="49"/>
        <end position="103"/>
    </location>
</feature>
<proteinExistence type="predicted"/>
<evidence type="ECO:0000259" key="2">
    <source>
        <dbReference type="PROSITE" id="PS50943"/>
    </source>
</evidence>
<dbReference type="SUPFAM" id="SSF47413">
    <property type="entry name" value="lambda repressor-like DNA-binding domains"/>
    <property type="match status" value="1"/>
</dbReference>
<protein>
    <recommendedName>
        <fullName evidence="2">HTH cro/C1-type domain-containing protein</fullName>
    </recommendedName>
</protein>